<feature type="region of interest" description="Disordered" evidence="1">
    <location>
        <begin position="1"/>
        <end position="20"/>
    </location>
</feature>
<feature type="region of interest" description="Disordered" evidence="1">
    <location>
        <begin position="273"/>
        <end position="298"/>
    </location>
</feature>
<proteinExistence type="predicted"/>
<feature type="compositionally biased region" description="Basic residues" evidence="1">
    <location>
        <begin position="1"/>
        <end position="10"/>
    </location>
</feature>
<organism evidence="2 3">
    <name type="scientific">Rangifer tarandus platyrhynchus</name>
    <name type="common">Svalbard reindeer</name>
    <dbReference type="NCBI Taxonomy" id="3082113"/>
    <lineage>
        <taxon>Eukaryota</taxon>
        <taxon>Metazoa</taxon>
        <taxon>Chordata</taxon>
        <taxon>Craniata</taxon>
        <taxon>Vertebrata</taxon>
        <taxon>Euteleostomi</taxon>
        <taxon>Mammalia</taxon>
        <taxon>Eutheria</taxon>
        <taxon>Laurasiatheria</taxon>
        <taxon>Artiodactyla</taxon>
        <taxon>Ruminantia</taxon>
        <taxon>Pecora</taxon>
        <taxon>Cervidae</taxon>
        <taxon>Odocoileinae</taxon>
        <taxon>Rangifer</taxon>
    </lineage>
</organism>
<evidence type="ECO:0000313" key="3">
    <source>
        <dbReference type="Proteomes" id="UP001176941"/>
    </source>
</evidence>
<protein>
    <submittedName>
        <fullName evidence="2">Uncharacterized protein</fullName>
    </submittedName>
</protein>
<sequence length="392" mass="42206">MSALRFHPRAHTPGTEPQLTWPPLVLDVDLEASSLEALVLGMVQTLPLRGREHLKVDQLPLFWIPRRRHPSEEEGDVLIHPGKTSSLPERPQRKGAVPRPLASLPASLHQNKGRLARLHRVDVLGTLLLTQAESAAPALPAVLRAAPCSLPDVGPLPPLPVPRLRLCVCAHCPSSPCLWPSLLSCPMRSCLQDCMQLSPPTRAGSWLPLSPSDTGLHAASDTWGPPGTPVLVYSSHHTSPVCPPVIPGSFAFVQSAESKKAEESICLAERLSLSETNKNKPPTTPAGAGAPREPQASGGLRVTAARGWLLGWAQQGTTGEDKRQGRLAEDTGLHLSPFVMGPSGSFLEGHLCVPVQESLDSAKNHCWVYRVLLSKTTVVLTKRLSLDLRIMG</sequence>
<dbReference type="Proteomes" id="UP001176941">
    <property type="component" value="Chromosome 14"/>
</dbReference>
<evidence type="ECO:0000256" key="1">
    <source>
        <dbReference type="SAM" id="MobiDB-lite"/>
    </source>
</evidence>
<keyword evidence="3" id="KW-1185">Reference proteome</keyword>
<name>A0ABN8Y5K9_RANTA</name>
<reference evidence="2" key="1">
    <citation type="submission" date="2023-04" db="EMBL/GenBank/DDBJ databases">
        <authorList>
            <consortium name="ELIXIR-Norway"/>
        </authorList>
    </citation>
    <scope>NUCLEOTIDE SEQUENCE [LARGE SCALE GENOMIC DNA]</scope>
</reference>
<dbReference type="EMBL" id="OX459950">
    <property type="protein sequence ID" value="CAI9156609.1"/>
    <property type="molecule type" value="Genomic_DNA"/>
</dbReference>
<feature type="region of interest" description="Disordered" evidence="1">
    <location>
        <begin position="73"/>
        <end position="99"/>
    </location>
</feature>
<evidence type="ECO:0000313" key="2">
    <source>
        <dbReference type="EMBL" id="CAI9156609.1"/>
    </source>
</evidence>
<accession>A0ABN8Y5K9</accession>
<gene>
    <name evidence="2" type="ORF">MRATA1EN1_LOCUS5571</name>
</gene>